<gene>
    <name evidence="1" type="ORF">ELLFYP107_00919</name>
</gene>
<dbReference type="AlphaFoldDB" id="A0A6N3FTX6"/>
<organism evidence="1">
    <name type="scientific">Eggerthella lenta</name>
    <name type="common">Eubacterium lentum</name>
    <dbReference type="NCBI Taxonomy" id="84112"/>
    <lineage>
        <taxon>Bacteria</taxon>
        <taxon>Bacillati</taxon>
        <taxon>Actinomycetota</taxon>
        <taxon>Coriobacteriia</taxon>
        <taxon>Eggerthellales</taxon>
        <taxon>Eggerthellaceae</taxon>
        <taxon>Eggerthella</taxon>
    </lineage>
</organism>
<dbReference type="EMBL" id="CACRTT010000032">
    <property type="protein sequence ID" value="VYU55907.1"/>
    <property type="molecule type" value="Genomic_DNA"/>
</dbReference>
<dbReference type="RefSeq" id="WP_156732918.1">
    <property type="nucleotide sequence ID" value="NZ_AP031442.1"/>
</dbReference>
<sequence>MGTALLWLAAGYALGAASAAMALAAWAVLRTSSECSRAEEAAMLPPAPSGFRGGDPS</sequence>
<proteinExistence type="predicted"/>
<dbReference type="GeneID" id="69511260"/>
<accession>A0A6N3FTX6</accession>
<name>A0A6N3FTX6_EGGLN</name>
<evidence type="ECO:0000313" key="1">
    <source>
        <dbReference type="EMBL" id="VYU55907.1"/>
    </source>
</evidence>
<protein>
    <submittedName>
        <fullName evidence="1">Uncharacterized protein</fullName>
    </submittedName>
</protein>
<reference evidence="1" key="1">
    <citation type="submission" date="2019-11" db="EMBL/GenBank/DDBJ databases">
        <authorList>
            <person name="Feng L."/>
        </authorList>
    </citation>
    <scope>NUCLEOTIDE SEQUENCE</scope>
    <source>
        <strain evidence="1">ElentaLFYP107</strain>
    </source>
</reference>